<protein>
    <submittedName>
        <fullName evidence="1">Uncharacterized protein</fullName>
    </submittedName>
</protein>
<dbReference type="AlphaFoldDB" id="A0A517YRG3"/>
<proteinExistence type="predicted"/>
<dbReference type="EMBL" id="CP036425">
    <property type="protein sequence ID" value="QDU32771.1"/>
    <property type="molecule type" value="Genomic_DNA"/>
</dbReference>
<evidence type="ECO:0000313" key="1">
    <source>
        <dbReference type="EMBL" id="QDU32771.1"/>
    </source>
</evidence>
<evidence type="ECO:0000313" key="2">
    <source>
        <dbReference type="Proteomes" id="UP000317369"/>
    </source>
</evidence>
<accession>A0A517YRG3</accession>
<organism evidence="1 2">
    <name type="scientific">Poriferisphaera corsica</name>
    <dbReference type="NCBI Taxonomy" id="2528020"/>
    <lineage>
        <taxon>Bacteria</taxon>
        <taxon>Pseudomonadati</taxon>
        <taxon>Planctomycetota</taxon>
        <taxon>Phycisphaerae</taxon>
        <taxon>Phycisphaerales</taxon>
        <taxon>Phycisphaeraceae</taxon>
        <taxon>Poriferisphaera</taxon>
    </lineage>
</organism>
<name>A0A517YRG3_9BACT</name>
<dbReference type="Proteomes" id="UP000317369">
    <property type="component" value="Chromosome"/>
</dbReference>
<gene>
    <name evidence="1" type="ORF">KS4_08050</name>
</gene>
<dbReference type="KEGG" id="pcor:KS4_08050"/>
<keyword evidence="2" id="KW-1185">Reference proteome</keyword>
<sequence>MDDGEGVVQGSEEVEVIEGREVVVVFHGPGMELGEDDGVMLLDEFGHATNGERFVGFDVDFDEIDTGFVLEDFIDGFCGDDEVMRLGGDKRGSDAAVGANGGETEKFWGIVIGGGVGIEGDIVLRVVVEDGLVDELLVLGIGLEGNDAACGLSEGVCEEGEVTEVGADVEDDVAGGEGLGEDLCDVWFVGFEPKDALAVEIVGVNIEGKIGELYEFFA</sequence>
<reference evidence="1 2" key="1">
    <citation type="submission" date="2019-02" db="EMBL/GenBank/DDBJ databases">
        <title>Deep-cultivation of Planctomycetes and their phenomic and genomic characterization uncovers novel biology.</title>
        <authorList>
            <person name="Wiegand S."/>
            <person name="Jogler M."/>
            <person name="Boedeker C."/>
            <person name="Pinto D."/>
            <person name="Vollmers J."/>
            <person name="Rivas-Marin E."/>
            <person name="Kohn T."/>
            <person name="Peeters S.H."/>
            <person name="Heuer A."/>
            <person name="Rast P."/>
            <person name="Oberbeckmann S."/>
            <person name="Bunk B."/>
            <person name="Jeske O."/>
            <person name="Meyerdierks A."/>
            <person name="Storesund J.E."/>
            <person name="Kallscheuer N."/>
            <person name="Luecker S."/>
            <person name="Lage O.M."/>
            <person name="Pohl T."/>
            <person name="Merkel B.J."/>
            <person name="Hornburger P."/>
            <person name="Mueller R.-W."/>
            <person name="Bruemmer F."/>
            <person name="Labrenz M."/>
            <person name="Spormann A.M."/>
            <person name="Op den Camp H."/>
            <person name="Overmann J."/>
            <person name="Amann R."/>
            <person name="Jetten M.S.M."/>
            <person name="Mascher T."/>
            <person name="Medema M.H."/>
            <person name="Devos D.P."/>
            <person name="Kaster A.-K."/>
            <person name="Ovreas L."/>
            <person name="Rohde M."/>
            <person name="Galperin M.Y."/>
            <person name="Jogler C."/>
        </authorList>
    </citation>
    <scope>NUCLEOTIDE SEQUENCE [LARGE SCALE GENOMIC DNA]</scope>
    <source>
        <strain evidence="1 2">KS4</strain>
    </source>
</reference>